<dbReference type="Proteomes" id="UP000256601">
    <property type="component" value="Unassembled WGS sequence"/>
</dbReference>
<dbReference type="VEuPathDB" id="FungiDB:YALI1_E00358g"/>
<dbReference type="VEuPathDB" id="FungiDB:YALI0_D12276g"/>
<reference evidence="3 5" key="2">
    <citation type="submission" date="2018-07" db="EMBL/GenBank/DDBJ databases">
        <title>Draft Genome Assemblies for Five Robust Yarrowia lipolytica Strains Exhibiting High Lipid Production and Pentose Sugar Utilization and Sugar Alcohol Secretion from Undetoxified Lignocellulosic Biomass Hydrolysates.</title>
        <authorList>
            <consortium name="DOE Joint Genome Institute"/>
            <person name="Walker C."/>
            <person name="Ryu S."/>
            <person name="Na H."/>
            <person name="Zane M."/>
            <person name="LaButti K."/>
            <person name="Lipzen A."/>
            <person name="Haridas S."/>
            <person name="Barry K."/>
            <person name="Grigoriev I.V."/>
            <person name="Quarterman J."/>
            <person name="Slininger P."/>
            <person name="Dien B."/>
            <person name="Trinh C.T."/>
        </authorList>
    </citation>
    <scope>NUCLEOTIDE SEQUENCE [LARGE SCALE GENOMIC DNA]</scope>
    <source>
        <strain evidence="3 5">YB392</strain>
    </source>
</reference>
<evidence type="ECO:0000313" key="4">
    <source>
        <dbReference type="Proteomes" id="UP000182444"/>
    </source>
</evidence>
<sequence>MFMRRRRRMVVLALLVILTTLIYAHSSISVDPLAIQHFSDNFETFILTKECKRSFDYITTIVPGGTVLTDNYEKCMEKEAAGWEYHESSVDNEQGYTEKYKRALELCAESDKAKCLILEDDIVFINPPKSIFSRIKLHTMFGGPQTAWDCSKVGLGWFKTGQTGNKSICRIIDKRVAPCLASEMLRNALPADIALKLAQIACKVNQHRFLLTQHTGFKSYLRAERERDPLWIPSPPKITDK</sequence>
<dbReference type="AlphaFoldDB" id="A0A1D8NGH4"/>
<protein>
    <submittedName>
        <fullName evidence="2">Uncharacterized protein</fullName>
    </submittedName>
</protein>
<keyword evidence="1" id="KW-0732">Signal</keyword>
<name>A0A1D8NGH4_YARLL</name>
<proteinExistence type="predicted"/>
<reference evidence="2 4" key="1">
    <citation type="journal article" date="2016" name="PLoS ONE">
        <title>Sequence Assembly of Yarrowia lipolytica Strain W29/CLIB89 Shows Transposable Element Diversity.</title>
        <authorList>
            <person name="Magnan C."/>
            <person name="Yu J."/>
            <person name="Chang I."/>
            <person name="Jahn E."/>
            <person name="Kanomata Y."/>
            <person name="Wu J."/>
            <person name="Zeller M."/>
            <person name="Oakes M."/>
            <person name="Baldi P."/>
            <person name="Sandmeyer S."/>
        </authorList>
    </citation>
    <scope>NUCLEOTIDE SEQUENCE [LARGE SCALE GENOMIC DNA]</scope>
    <source>
        <strain evidence="2">CLIB89</strain>
        <strain evidence="4">CLIB89(W29)</strain>
    </source>
</reference>
<accession>A0A1D8NGH4</accession>
<evidence type="ECO:0000313" key="2">
    <source>
        <dbReference type="EMBL" id="AOW04744.1"/>
    </source>
</evidence>
<dbReference type="EMBL" id="CP017557">
    <property type="protein sequence ID" value="AOW04744.1"/>
    <property type="molecule type" value="Genomic_DNA"/>
</dbReference>
<dbReference type="EMBL" id="KZ858947">
    <property type="protein sequence ID" value="RDW29011.1"/>
    <property type="molecule type" value="Genomic_DNA"/>
</dbReference>
<organism evidence="2 4">
    <name type="scientific">Yarrowia lipolytica</name>
    <name type="common">Candida lipolytica</name>
    <dbReference type="NCBI Taxonomy" id="4952"/>
    <lineage>
        <taxon>Eukaryota</taxon>
        <taxon>Fungi</taxon>
        <taxon>Dikarya</taxon>
        <taxon>Ascomycota</taxon>
        <taxon>Saccharomycotina</taxon>
        <taxon>Dipodascomycetes</taxon>
        <taxon>Dipodascales</taxon>
        <taxon>Dipodascales incertae sedis</taxon>
        <taxon>Yarrowia</taxon>
    </lineage>
</organism>
<dbReference type="OrthoDB" id="2128908at2759"/>
<evidence type="ECO:0000256" key="1">
    <source>
        <dbReference type="SAM" id="SignalP"/>
    </source>
</evidence>
<evidence type="ECO:0000313" key="5">
    <source>
        <dbReference type="Proteomes" id="UP000256601"/>
    </source>
</evidence>
<dbReference type="Proteomes" id="UP000182444">
    <property type="component" value="Chromosome 1E"/>
</dbReference>
<gene>
    <name evidence="3" type="ORF">B0I71DRAFT_126303</name>
    <name evidence="2" type="ORF">YALI1_E00358g</name>
</gene>
<evidence type="ECO:0000313" key="3">
    <source>
        <dbReference type="EMBL" id="RDW29011.1"/>
    </source>
</evidence>
<feature type="signal peptide" evidence="1">
    <location>
        <begin position="1"/>
        <end position="24"/>
    </location>
</feature>
<feature type="chain" id="PRO_5036017821" evidence="1">
    <location>
        <begin position="25"/>
        <end position="241"/>
    </location>
</feature>